<sequence length="168" mass="17254">MNLANAVIAAVEHGGRYYYQCTPEHLRAQGVPDAAFLPVVKAALKAAIDAQAEALRGLLITAGTGQAMEYQESQAQAFSALGEPETATAERYKMLAATIGLDVDPVTGAPATDVLGVARSIKAAYDAWETAGAAIKRGRLSAKAAIDAAPDLDAAAAAFAAVEWPALA</sequence>
<accession>A0A437NT13</accession>
<evidence type="ECO:0000313" key="1">
    <source>
        <dbReference type="EMBL" id="RVU13169.1"/>
    </source>
</evidence>
<protein>
    <recommendedName>
        <fullName evidence="3">DUF4376 domain-containing protein</fullName>
    </recommendedName>
</protein>
<keyword evidence="2" id="KW-1185">Reference proteome</keyword>
<name>A0A437NT13_9HYPH</name>
<evidence type="ECO:0008006" key="3">
    <source>
        <dbReference type="Google" id="ProtNLM"/>
    </source>
</evidence>
<proteinExistence type="predicted"/>
<dbReference type="OrthoDB" id="7877312at2"/>
<dbReference type="AlphaFoldDB" id="A0A437NT13"/>
<comment type="caution">
    <text evidence="1">The sequence shown here is derived from an EMBL/GenBank/DDBJ whole genome shotgun (WGS) entry which is preliminary data.</text>
</comment>
<organism evidence="1 2">
    <name type="scientific">Methylobacterium oryzihabitans</name>
    <dbReference type="NCBI Taxonomy" id="2499852"/>
    <lineage>
        <taxon>Bacteria</taxon>
        <taxon>Pseudomonadati</taxon>
        <taxon>Pseudomonadota</taxon>
        <taxon>Alphaproteobacteria</taxon>
        <taxon>Hyphomicrobiales</taxon>
        <taxon>Methylobacteriaceae</taxon>
        <taxon>Methylobacterium</taxon>
    </lineage>
</organism>
<reference evidence="1 2" key="1">
    <citation type="submission" date="2019-01" db="EMBL/GenBank/DDBJ databases">
        <authorList>
            <person name="Chen W.-M."/>
        </authorList>
    </citation>
    <scope>NUCLEOTIDE SEQUENCE [LARGE SCALE GENOMIC DNA]</scope>
    <source>
        <strain evidence="1 2">TER-1</strain>
    </source>
</reference>
<dbReference type="RefSeq" id="WP_127733989.1">
    <property type="nucleotide sequence ID" value="NZ_SACP01000047.1"/>
</dbReference>
<dbReference type="Proteomes" id="UP000286997">
    <property type="component" value="Unassembled WGS sequence"/>
</dbReference>
<evidence type="ECO:0000313" key="2">
    <source>
        <dbReference type="Proteomes" id="UP000286997"/>
    </source>
</evidence>
<dbReference type="EMBL" id="SACP01000047">
    <property type="protein sequence ID" value="RVU13169.1"/>
    <property type="molecule type" value="Genomic_DNA"/>
</dbReference>
<gene>
    <name evidence="1" type="ORF">EOE48_27045</name>
</gene>